<organism evidence="2">
    <name type="scientific">uncultured organism</name>
    <dbReference type="NCBI Taxonomy" id="155900"/>
    <lineage>
        <taxon>unclassified sequences</taxon>
        <taxon>environmental samples</taxon>
    </lineage>
</organism>
<evidence type="ECO:0000313" key="2">
    <source>
        <dbReference type="EMBL" id="AGS47206.1"/>
    </source>
</evidence>
<name>S5TR56_9ZZZZ</name>
<reference evidence="2" key="1">
    <citation type="journal article" date="2015" name="PLoS ONE">
        <title>Identification and characterization of a novel phosphodiesterase from the metagenome of an Indian coalbed.</title>
        <authorList>
            <person name="Singh D.N."/>
            <person name="Gupta A."/>
            <person name="Singh V.S."/>
            <person name="Mishra R."/>
            <person name="Kateriya S."/>
            <person name="Tripathi A.K."/>
        </authorList>
    </citation>
    <scope>NUCLEOTIDE SEQUENCE</scope>
</reference>
<reference evidence="2" key="2">
    <citation type="submission" date="2018-01" db="EMBL/GenBank/DDBJ databases">
        <authorList>
            <person name="Gaut B.S."/>
            <person name="Morton B.R."/>
            <person name="Clegg M.T."/>
            <person name="Duvall M.R."/>
        </authorList>
    </citation>
    <scope>NUCLEOTIDE SEQUENCE</scope>
</reference>
<sequence length="119" mass="12594">MTDNTPHLIEADGLSMHYLVGQRQVPVLRDVTLRIRAGTRVAIAGPSGSGKTSLLLLLSGLERPAAGQIRIDGIDLGGLDSDGLADLRRERIGIVFQSFHLLPSLSALDNAALPLQACS</sequence>
<dbReference type="EMBL" id="KF478243">
    <property type="protein sequence ID" value="AGS47206.1"/>
    <property type="molecule type" value="Genomic_DNA"/>
</dbReference>
<dbReference type="GO" id="GO:0005886">
    <property type="term" value="C:plasma membrane"/>
    <property type="evidence" value="ECO:0007669"/>
    <property type="project" value="TreeGrafter"/>
</dbReference>
<dbReference type="GO" id="GO:0022857">
    <property type="term" value="F:transmembrane transporter activity"/>
    <property type="evidence" value="ECO:0007669"/>
    <property type="project" value="TreeGrafter"/>
</dbReference>
<dbReference type="GO" id="GO:0016887">
    <property type="term" value="F:ATP hydrolysis activity"/>
    <property type="evidence" value="ECO:0007669"/>
    <property type="project" value="InterPro"/>
</dbReference>
<dbReference type="PANTHER" id="PTHR24220">
    <property type="entry name" value="IMPORT ATP-BINDING PROTEIN"/>
    <property type="match status" value="1"/>
</dbReference>
<dbReference type="InterPro" id="IPR015854">
    <property type="entry name" value="ABC_transpr_LolD-like"/>
</dbReference>
<dbReference type="InterPro" id="IPR003439">
    <property type="entry name" value="ABC_transporter-like_ATP-bd"/>
</dbReference>
<accession>S5TR56</accession>
<proteinExistence type="predicted"/>
<dbReference type="InterPro" id="IPR027417">
    <property type="entry name" value="P-loop_NTPase"/>
</dbReference>
<dbReference type="SUPFAM" id="SSF52540">
    <property type="entry name" value="P-loop containing nucleoside triphosphate hydrolases"/>
    <property type="match status" value="1"/>
</dbReference>
<evidence type="ECO:0000259" key="1">
    <source>
        <dbReference type="Pfam" id="PF00005"/>
    </source>
</evidence>
<dbReference type="Pfam" id="PF00005">
    <property type="entry name" value="ABC_tran"/>
    <property type="match status" value="1"/>
</dbReference>
<feature type="domain" description="ABC transporter" evidence="1">
    <location>
        <begin position="28"/>
        <end position="110"/>
    </location>
</feature>
<dbReference type="AlphaFoldDB" id="S5TR56"/>
<dbReference type="Gene3D" id="3.40.50.300">
    <property type="entry name" value="P-loop containing nucleotide triphosphate hydrolases"/>
    <property type="match status" value="1"/>
</dbReference>
<protein>
    <submittedName>
        <fullName evidence="2">ABC transporter</fullName>
    </submittedName>
</protein>
<dbReference type="GO" id="GO:0005524">
    <property type="term" value="F:ATP binding"/>
    <property type="evidence" value="ECO:0007669"/>
    <property type="project" value="InterPro"/>
</dbReference>